<evidence type="ECO:0000256" key="3">
    <source>
        <dbReference type="ARBA" id="ARBA00013368"/>
    </source>
</evidence>
<feature type="coiled-coil region" evidence="4">
    <location>
        <begin position="733"/>
        <end position="767"/>
    </location>
</feature>
<dbReference type="Pfam" id="PF13476">
    <property type="entry name" value="AAA_23"/>
    <property type="match status" value="1"/>
</dbReference>
<dbReference type="AlphaFoldDB" id="B8HWC2"/>
<dbReference type="HOGENOM" id="CLU_004785_0_2_3"/>
<feature type="domain" description="Rad50/SbcC-type AAA" evidence="5">
    <location>
        <begin position="5"/>
        <end position="260"/>
    </location>
</feature>
<dbReference type="InterPro" id="IPR038729">
    <property type="entry name" value="Rad50/SbcC_AAA"/>
</dbReference>
<feature type="coiled-coil region" evidence="4">
    <location>
        <begin position="532"/>
        <end position="566"/>
    </location>
</feature>
<feature type="coiled-coil region" evidence="4">
    <location>
        <begin position="375"/>
        <end position="436"/>
    </location>
</feature>
<dbReference type="KEGG" id="cyn:Cyan7425_2343"/>
<dbReference type="InterPro" id="IPR027417">
    <property type="entry name" value="P-loop_NTPase"/>
</dbReference>
<comment type="similarity">
    <text evidence="1">Belongs to the SMC family. SbcC subfamily.</text>
</comment>
<dbReference type="eggNOG" id="COG0419">
    <property type="taxonomic scope" value="Bacteria"/>
</dbReference>
<dbReference type="GO" id="GO:0006302">
    <property type="term" value="P:double-strand break repair"/>
    <property type="evidence" value="ECO:0007669"/>
    <property type="project" value="InterPro"/>
</dbReference>
<organism evidence="6">
    <name type="scientific">Cyanothece sp. (strain PCC 7425 / ATCC 29141)</name>
    <dbReference type="NCBI Taxonomy" id="395961"/>
    <lineage>
        <taxon>Bacteria</taxon>
        <taxon>Bacillati</taxon>
        <taxon>Cyanobacteriota</taxon>
        <taxon>Cyanophyceae</taxon>
        <taxon>Gomontiellales</taxon>
        <taxon>Cyanothecaceae</taxon>
        <taxon>Cyanothece</taxon>
    </lineage>
</organism>
<dbReference type="PANTHER" id="PTHR32114:SF2">
    <property type="entry name" value="ABC TRANSPORTER ABCH.3"/>
    <property type="match status" value="1"/>
</dbReference>
<proteinExistence type="inferred from homology"/>
<evidence type="ECO:0000256" key="1">
    <source>
        <dbReference type="ARBA" id="ARBA00006930"/>
    </source>
</evidence>
<feature type="coiled-coil region" evidence="4">
    <location>
        <begin position="310"/>
        <end position="344"/>
    </location>
</feature>
<dbReference type="Gene3D" id="3.40.50.300">
    <property type="entry name" value="P-loop containing nucleotide triphosphate hydrolases"/>
    <property type="match status" value="2"/>
</dbReference>
<gene>
    <name evidence="6" type="ordered locus">Cyan7425_2343</name>
</gene>
<dbReference type="STRING" id="395961.Cyan7425_2343"/>
<dbReference type="GO" id="GO:0016887">
    <property type="term" value="F:ATP hydrolysis activity"/>
    <property type="evidence" value="ECO:0007669"/>
    <property type="project" value="InterPro"/>
</dbReference>
<evidence type="ECO:0000256" key="4">
    <source>
        <dbReference type="SAM" id="Coils"/>
    </source>
</evidence>
<sequence length="912" mass="104828">MEILSVTLKNFKVHSDREFTFQPGMNAICGVNGAGKTSILEAIAWVLFDYYGYSKTELIKSGCASAQVAVTFTSNADGRPYRVSRCTSKGYDIYDPQLKVRLGVKRLEDVSRWLRQHLGVGAETELSKLFAETIGIPQGTFTSDFLKTTEGRKRVFDPILKVEEYKQAFQKASELDNFARLKVTDLQQQLAQYDLQLADWPELEKLWTEKQQEINQDRRQLRRSQQQLSQLETQKEQLLSQQAQLQQLNAQLEQLTAQIEAQQSSQQFLQTSLDEAEQAVQLCQVHQPSYLAYQQATATLTTLQEQWQQQQALQHKREQYQQRLNQRQREFAQAEASIAALQTAKATIAALEPLQVQQLDLEQQLAQLDQTWQEIQTAKLKYQTLQQQKQQQQREREKVRQEIERLNGLQPLIDSIPQLEQQRDRLQQQLSRVEAAQQFQSDLIQIVQTGRHQQQQQKQQVEEALALLETFEVGDIAVGVVKNAIATGFTLNHELLTALDGILVDLQAQVDVKQLQHHLKDLQPQLNSAYQAKVESANLNYLAAQLEQLNQQIATLTTDLAQSQLQVEAEPGLHQQREQIKTALTALDNPAGQIRVLQQQLQQEPHVQQQWQLVQQQLAKGEQAIAELDSELAAFTALAEEMQTAKQTQQQHQTGYQTYLQQMRTAEKRVGLQTQMEQTIAQLTTLQNQQTELQARCQQQQQAFEPQQLEEMLSSYEQLKSYCDQLSGGLRPKQEQVAELERQLAARQALAQERDRTEVELQKHQQIYQFIGDARQIYNKSGPRITSFYLQSISAQADRLFRELLNRPDVNLEWTEDYEIRIQEAGHWRSFKSLSGGEQMCAALAVRLSLLKVLADIDIAFFDEPTTNMDRLRRTQLAEALGNLRSFRQLFVISHDDTFEHMTENVIRVEGR</sequence>
<evidence type="ECO:0000313" key="6">
    <source>
        <dbReference type="EMBL" id="ACL44701.1"/>
    </source>
</evidence>
<dbReference type="PANTHER" id="PTHR32114">
    <property type="entry name" value="ABC TRANSPORTER ABCH.3"/>
    <property type="match status" value="1"/>
</dbReference>
<keyword evidence="4" id="KW-0175">Coiled coil</keyword>
<evidence type="ECO:0000259" key="5">
    <source>
        <dbReference type="Pfam" id="PF13476"/>
    </source>
</evidence>
<comment type="subunit">
    <text evidence="2">Heterodimer of SbcC and SbcD.</text>
</comment>
<feature type="coiled-coil region" evidence="4">
    <location>
        <begin position="214"/>
        <end position="279"/>
    </location>
</feature>
<dbReference type="SUPFAM" id="SSF52540">
    <property type="entry name" value="P-loop containing nucleoside triphosphate hydrolases"/>
    <property type="match status" value="2"/>
</dbReference>
<protein>
    <recommendedName>
        <fullName evidence="3">Nuclease SbcCD subunit C</fullName>
    </recommendedName>
</protein>
<accession>B8HWC2</accession>
<feature type="coiled-coil region" evidence="4">
    <location>
        <begin position="669"/>
        <end position="703"/>
    </location>
</feature>
<evidence type="ECO:0000256" key="2">
    <source>
        <dbReference type="ARBA" id="ARBA00011322"/>
    </source>
</evidence>
<reference evidence="6" key="1">
    <citation type="submission" date="2009-01" db="EMBL/GenBank/DDBJ databases">
        <title>Complete sequence of chromosome Cyanothece sp. PCC 7425.</title>
        <authorList>
            <consortium name="US DOE Joint Genome Institute"/>
            <person name="Lucas S."/>
            <person name="Copeland A."/>
            <person name="Lapidus A."/>
            <person name="Glavina del Rio T."/>
            <person name="Dalin E."/>
            <person name="Tice H."/>
            <person name="Bruce D."/>
            <person name="Goodwin L."/>
            <person name="Pitluck S."/>
            <person name="Sims D."/>
            <person name="Meineke L."/>
            <person name="Brettin T."/>
            <person name="Detter J.C."/>
            <person name="Han C."/>
            <person name="Larimer F."/>
            <person name="Land M."/>
            <person name="Hauser L."/>
            <person name="Kyrpides N."/>
            <person name="Ovchinnikova G."/>
            <person name="Liberton M."/>
            <person name="Stoeckel J."/>
            <person name="Banerjee A."/>
            <person name="Singh A."/>
            <person name="Page L."/>
            <person name="Sato H."/>
            <person name="Zhao L."/>
            <person name="Sherman L."/>
            <person name="Pakrasi H."/>
            <person name="Richardson P."/>
        </authorList>
    </citation>
    <scope>NUCLEOTIDE SEQUENCE</scope>
    <source>
        <strain evidence="6">PCC 7425</strain>
    </source>
</reference>
<name>B8HWC2_CYAP4</name>
<dbReference type="OrthoDB" id="9795626at2"/>
<dbReference type="EMBL" id="CP001344">
    <property type="protein sequence ID" value="ACL44701.1"/>
    <property type="molecule type" value="Genomic_DNA"/>
</dbReference>